<evidence type="ECO:0000256" key="4">
    <source>
        <dbReference type="ARBA" id="ARBA00022989"/>
    </source>
</evidence>
<proteinExistence type="inferred from homology"/>
<evidence type="ECO:0000313" key="12">
    <source>
        <dbReference type="EMBL" id="ORY32406.1"/>
    </source>
</evidence>
<dbReference type="Proteomes" id="UP000193642">
    <property type="component" value="Unassembled WGS sequence"/>
</dbReference>
<feature type="transmembrane region" description="Helical" evidence="10">
    <location>
        <begin position="169"/>
        <end position="190"/>
    </location>
</feature>
<keyword evidence="6 10" id="KW-0472">Membrane</keyword>
<keyword evidence="13" id="KW-1185">Reference proteome</keyword>
<evidence type="ECO:0000256" key="1">
    <source>
        <dbReference type="ARBA" id="ARBA00004141"/>
    </source>
</evidence>
<feature type="region of interest" description="Disordered" evidence="9">
    <location>
        <begin position="290"/>
        <end position="311"/>
    </location>
</feature>
<feature type="compositionally biased region" description="Low complexity" evidence="9">
    <location>
        <begin position="504"/>
        <end position="524"/>
    </location>
</feature>
<evidence type="ECO:0000256" key="9">
    <source>
        <dbReference type="SAM" id="MobiDB-lite"/>
    </source>
</evidence>
<dbReference type="GO" id="GO:0022841">
    <property type="term" value="F:potassium ion leak channel activity"/>
    <property type="evidence" value="ECO:0007669"/>
    <property type="project" value="TreeGrafter"/>
</dbReference>
<dbReference type="AlphaFoldDB" id="A0A1Y2BCG7"/>
<feature type="transmembrane region" description="Helical" evidence="10">
    <location>
        <begin position="223"/>
        <end position="242"/>
    </location>
</feature>
<feature type="compositionally biased region" description="Polar residues" evidence="9">
    <location>
        <begin position="646"/>
        <end position="657"/>
    </location>
</feature>
<keyword evidence="5 8" id="KW-0406">Ion transport</keyword>
<feature type="transmembrane region" description="Helical" evidence="10">
    <location>
        <begin position="12"/>
        <end position="33"/>
    </location>
</feature>
<evidence type="ECO:0000256" key="3">
    <source>
        <dbReference type="ARBA" id="ARBA00022692"/>
    </source>
</evidence>
<evidence type="ECO:0000256" key="2">
    <source>
        <dbReference type="ARBA" id="ARBA00022448"/>
    </source>
</evidence>
<feature type="transmembrane region" description="Helical" evidence="10">
    <location>
        <begin position="399"/>
        <end position="417"/>
    </location>
</feature>
<reference evidence="12 13" key="1">
    <citation type="submission" date="2016-07" db="EMBL/GenBank/DDBJ databases">
        <title>Pervasive Adenine N6-methylation of Active Genes in Fungi.</title>
        <authorList>
            <consortium name="DOE Joint Genome Institute"/>
            <person name="Mondo S.J."/>
            <person name="Dannebaum R.O."/>
            <person name="Kuo R.C."/>
            <person name="Labutti K."/>
            <person name="Haridas S."/>
            <person name="Kuo A."/>
            <person name="Salamov A."/>
            <person name="Ahrendt S.R."/>
            <person name="Lipzen A."/>
            <person name="Sullivan W."/>
            <person name="Andreopoulos W.B."/>
            <person name="Clum A."/>
            <person name="Lindquist E."/>
            <person name="Daum C."/>
            <person name="Ramamoorthy G.K."/>
            <person name="Gryganskyi A."/>
            <person name="Culley D."/>
            <person name="Magnuson J.K."/>
            <person name="James T.Y."/>
            <person name="O'Malley M.A."/>
            <person name="Stajich J.E."/>
            <person name="Spatafora J.W."/>
            <person name="Visel A."/>
            <person name="Grigoriev I.V."/>
        </authorList>
    </citation>
    <scope>NUCLEOTIDE SEQUENCE [LARGE SCALE GENOMIC DNA]</scope>
    <source>
        <strain evidence="12 13">JEL800</strain>
    </source>
</reference>
<evidence type="ECO:0000256" key="6">
    <source>
        <dbReference type="ARBA" id="ARBA00023136"/>
    </source>
</evidence>
<dbReference type="OrthoDB" id="297496at2759"/>
<keyword evidence="7 8" id="KW-0407">Ion channel</keyword>
<keyword evidence="2 8" id="KW-0813">Transport</keyword>
<dbReference type="EMBL" id="MCGO01000071">
    <property type="protein sequence ID" value="ORY32406.1"/>
    <property type="molecule type" value="Genomic_DNA"/>
</dbReference>
<feature type="transmembrane region" description="Helical" evidence="10">
    <location>
        <begin position="451"/>
        <end position="470"/>
    </location>
</feature>
<dbReference type="GO" id="GO:0005886">
    <property type="term" value="C:plasma membrane"/>
    <property type="evidence" value="ECO:0007669"/>
    <property type="project" value="TreeGrafter"/>
</dbReference>
<dbReference type="GO" id="GO:0015271">
    <property type="term" value="F:outward rectifier potassium channel activity"/>
    <property type="evidence" value="ECO:0007669"/>
    <property type="project" value="TreeGrafter"/>
</dbReference>
<feature type="domain" description="Potassium channel" evidence="11">
    <location>
        <begin position="406"/>
        <end position="474"/>
    </location>
</feature>
<dbReference type="PANTHER" id="PTHR11003:SF291">
    <property type="entry name" value="IP11374P"/>
    <property type="match status" value="1"/>
</dbReference>
<comment type="subcellular location">
    <subcellularLocation>
        <location evidence="1">Membrane</location>
        <topology evidence="1">Multi-pass membrane protein</topology>
    </subcellularLocation>
</comment>
<feature type="transmembrane region" description="Helical" evidence="10">
    <location>
        <begin position="125"/>
        <end position="142"/>
    </location>
</feature>
<organism evidence="12 13">
    <name type="scientific">Rhizoclosmatium globosum</name>
    <dbReference type="NCBI Taxonomy" id="329046"/>
    <lineage>
        <taxon>Eukaryota</taxon>
        <taxon>Fungi</taxon>
        <taxon>Fungi incertae sedis</taxon>
        <taxon>Chytridiomycota</taxon>
        <taxon>Chytridiomycota incertae sedis</taxon>
        <taxon>Chytridiomycetes</taxon>
        <taxon>Chytridiales</taxon>
        <taxon>Chytriomycetaceae</taxon>
        <taxon>Rhizoclosmatium</taxon>
    </lineage>
</organism>
<feature type="region of interest" description="Disordered" evidence="9">
    <location>
        <begin position="622"/>
        <end position="657"/>
    </location>
</feature>
<name>A0A1Y2BCG7_9FUNG</name>
<evidence type="ECO:0000256" key="10">
    <source>
        <dbReference type="SAM" id="Phobius"/>
    </source>
</evidence>
<accession>A0A1Y2BCG7</accession>
<comment type="similarity">
    <text evidence="8">Belongs to the two pore domain potassium channel (TC 1.A.1.8) family.</text>
</comment>
<evidence type="ECO:0000313" key="13">
    <source>
        <dbReference type="Proteomes" id="UP000193642"/>
    </source>
</evidence>
<dbReference type="Gene3D" id="1.10.287.70">
    <property type="match status" value="2"/>
</dbReference>
<evidence type="ECO:0000256" key="7">
    <source>
        <dbReference type="ARBA" id="ARBA00023303"/>
    </source>
</evidence>
<keyword evidence="3 8" id="KW-0812">Transmembrane</keyword>
<feature type="compositionally biased region" description="Low complexity" evidence="9">
    <location>
        <begin position="622"/>
        <end position="638"/>
    </location>
</feature>
<feature type="transmembrane region" description="Helical" evidence="10">
    <location>
        <begin position="53"/>
        <end position="74"/>
    </location>
</feature>
<dbReference type="PRINTS" id="PR01333">
    <property type="entry name" value="2POREKCHANEL"/>
</dbReference>
<keyword evidence="4 10" id="KW-1133">Transmembrane helix</keyword>
<comment type="caution">
    <text evidence="12">The sequence shown here is derived from an EMBL/GenBank/DDBJ whole genome shotgun (WGS) entry which is preliminary data.</text>
</comment>
<dbReference type="InterPro" id="IPR013099">
    <property type="entry name" value="K_chnl_dom"/>
</dbReference>
<feature type="transmembrane region" description="Helical" evidence="10">
    <location>
        <begin position="86"/>
        <end position="105"/>
    </location>
</feature>
<protein>
    <recommendedName>
        <fullName evidence="11">Potassium channel domain-containing protein</fullName>
    </recommendedName>
</protein>
<dbReference type="InterPro" id="IPR003280">
    <property type="entry name" value="2pore_dom_K_chnl"/>
</dbReference>
<feature type="region of interest" description="Disordered" evidence="9">
    <location>
        <begin position="503"/>
        <end position="524"/>
    </location>
</feature>
<feature type="domain" description="Potassium channel" evidence="11">
    <location>
        <begin position="178"/>
        <end position="247"/>
    </location>
</feature>
<evidence type="ECO:0000259" key="11">
    <source>
        <dbReference type="Pfam" id="PF07885"/>
    </source>
</evidence>
<dbReference type="STRING" id="329046.A0A1Y2BCG7"/>
<dbReference type="GO" id="GO:0030322">
    <property type="term" value="P:stabilization of membrane potential"/>
    <property type="evidence" value="ECO:0007669"/>
    <property type="project" value="TreeGrafter"/>
</dbReference>
<dbReference type="PANTHER" id="PTHR11003">
    <property type="entry name" value="POTASSIUM CHANNEL, SUBFAMILY K"/>
    <property type="match status" value="1"/>
</dbReference>
<sequence length="657" mass="71631">MLHSSRRHAPLYMAMLVPVATFLNIQSLTVPLAPTYANVGNAEAPFSSKPHPSLTASYVALAFGLLATVSDFLRMLEKKIKWTTRLLIFGSVCQGIINLTVVLVYGWNYLGSFEVATTENTDGMLFTFLSASTSLLAAYFCFRELKINEGEDQVYVFLLNSLSANQRQLTILSILSMAFIVVSGAAYSYLEDWDLNEAQYFIVVMATSIGFGDLSPSTPLGKFFLFAFAPIGLGLVGLNIFAMREVLLEMFTLELADTFSKKFGMKQEHHHGYSLDDSVLSYGRRMGSETLGPSQSIEIPRSPNMFSGTSSSAPGGLPSLDALAALQPLNTSSRASSSLSLLPPSPGPSFASVHCPPRTMTLSRGGVGTHVTLMGDSQIRRKMVVNATKEIYTSQIKQAIIMVSGTMILFATVFSYLEGWSFWDGIYFTFCTLTTIGFGDFAPSTPLTRSLFIWFVLTGIVNVTYLGSMLGERILNQWTVTVGLIEDRMGRYEVKARIKRDWGSRNNSSRNPSASPEMTAAAEPAAPPPRIIHISSPVNKLGTSLPTRFWHGRRQYGLVSDLDTDVEDELSDSGSEGDNVVHMEPPQAPNIPDVTPSTSIRIQRRPLVTSPTEDCAPMCSPAVATRASSSASIRIFSAKPKRKGSKANTGETDSFLG</sequence>
<dbReference type="Pfam" id="PF07885">
    <property type="entry name" value="Ion_trans_2"/>
    <property type="match status" value="2"/>
</dbReference>
<gene>
    <name evidence="12" type="ORF">BCR33DRAFT_856501</name>
</gene>
<evidence type="ECO:0000256" key="5">
    <source>
        <dbReference type="ARBA" id="ARBA00023065"/>
    </source>
</evidence>
<dbReference type="SUPFAM" id="SSF81324">
    <property type="entry name" value="Voltage-gated potassium channels"/>
    <property type="match status" value="2"/>
</dbReference>
<evidence type="ECO:0000256" key="8">
    <source>
        <dbReference type="RuleBase" id="RU003857"/>
    </source>
</evidence>